<proteinExistence type="predicted"/>
<evidence type="ECO:0000313" key="3">
    <source>
        <dbReference type="Proteomes" id="UP000596660"/>
    </source>
</evidence>
<sequence length="171" mass="19358">MHNGPKSIAGKDQGEYASTTEKLQGSCLFGQEIINQEHVDHVALEVSINSESSPCGIYLTNFDPEHNVHRENISLGHLKILNDSPFHNTLHGFTIRKGKIRYVGNSSVWRGRNYLCLNAGLKDTSYKVPRKFSKLDYPTYCEAYIDFVIDEKGVWTAVKHNMDHNHAMIPV</sequence>
<dbReference type="AlphaFoldDB" id="A0A803N9J8"/>
<protein>
    <recommendedName>
        <fullName evidence="1">FAR1 domain-containing protein</fullName>
    </recommendedName>
</protein>
<dbReference type="Pfam" id="PF03101">
    <property type="entry name" value="FAR1"/>
    <property type="match status" value="1"/>
</dbReference>
<dbReference type="EnsemblPlants" id="AUR62042632-RA">
    <property type="protein sequence ID" value="AUR62042632-RA:cds"/>
    <property type="gene ID" value="AUR62042632"/>
</dbReference>
<dbReference type="Proteomes" id="UP000596660">
    <property type="component" value="Unplaced"/>
</dbReference>
<feature type="domain" description="FAR1" evidence="1">
    <location>
        <begin position="91"/>
        <end position="169"/>
    </location>
</feature>
<name>A0A803N9J8_CHEQI</name>
<reference evidence="2" key="2">
    <citation type="submission" date="2021-03" db="UniProtKB">
        <authorList>
            <consortium name="EnsemblPlants"/>
        </authorList>
    </citation>
    <scope>IDENTIFICATION</scope>
</reference>
<accession>A0A803N9J8</accession>
<organism evidence="2 3">
    <name type="scientific">Chenopodium quinoa</name>
    <name type="common">Quinoa</name>
    <dbReference type="NCBI Taxonomy" id="63459"/>
    <lineage>
        <taxon>Eukaryota</taxon>
        <taxon>Viridiplantae</taxon>
        <taxon>Streptophyta</taxon>
        <taxon>Embryophyta</taxon>
        <taxon>Tracheophyta</taxon>
        <taxon>Spermatophyta</taxon>
        <taxon>Magnoliopsida</taxon>
        <taxon>eudicotyledons</taxon>
        <taxon>Gunneridae</taxon>
        <taxon>Pentapetalae</taxon>
        <taxon>Caryophyllales</taxon>
        <taxon>Chenopodiaceae</taxon>
        <taxon>Chenopodioideae</taxon>
        <taxon>Atripliceae</taxon>
        <taxon>Chenopodium</taxon>
    </lineage>
</organism>
<reference evidence="2" key="1">
    <citation type="journal article" date="2017" name="Nature">
        <title>The genome of Chenopodium quinoa.</title>
        <authorList>
            <person name="Jarvis D.E."/>
            <person name="Ho Y.S."/>
            <person name="Lightfoot D.J."/>
            <person name="Schmoeckel S.M."/>
            <person name="Li B."/>
            <person name="Borm T.J.A."/>
            <person name="Ohyanagi H."/>
            <person name="Mineta K."/>
            <person name="Michell C.T."/>
            <person name="Saber N."/>
            <person name="Kharbatia N.M."/>
            <person name="Rupper R.R."/>
            <person name="Sharp A.R."/>
            <person name="Dally N."/>
            <person name="Boughton B.A."/>
            <person name="Woo Y.H."/>
            <person name="Gao G."/>
            <person name="Schijlen E.G.W.M."/>
            <person name="Guo X."/>
            <person name="Momin A.A."/>
            <person name="Negrao S."/>
            <person name="Al-Babili S."/>
            <person name="Gehring C."/>
            <person name="Roessner U."/>
            <person name="Jung C."/>
            <person name="Murphy K."/>
            <person name="Arold S.T."/>
            <person name="Gojobori T."/>
            <person name="van der Linden C.G."/>
            <person name="van Loo E.N."/>
            <person name="Jellen E.N."/>
            <person name="Maughan P.J."/>
            <person name="Tester M."/>
        </authorList>
    </citation>
    <scope>NUCLEOTIDE SEQUENCE [LARGE SCALE GENOMIC DNA]</scope>
    <source>
        <strain evidence="2">cv. PI 614886</strain>
    </source>
</reference>
<evidence type="ECO:0000259" key="1">
    <source>
        <dbReference type="Pfam" id="PF03101"/>
    </source>
</evidence>
<evidence type="ECO:0000313" key="2">
    <source>
        <dbReference type="EnsemblPlants" id="AUR62042632-RA:cds"/>
    </source>
</evidence>
<dbReference type="InterPro" id="IPR004330">
    <property type="entry name" value="FAR1_DNA_bnd_dom"/>
</dbReference>
<keyword evidence="3" id="KW-1185">Reference proteome</keyword>
<dbReference type="Gramene" id="AUR62042632-RA">
    <property type="protein sequence ID" value="AUR62042632-RA:cds"/>
    <property type="gene ID" value="AUR62042632"/>
</dbReference>